<keyword evidence="3 5" id="KW-1133">Transmembrane helix</keyword>
<protein>
    <submittedName>
        <fullName evidence="8">Formate-nitrite transporter</fullName>
    </submittedName>
    <submittedName>
        <fullName evidence="6">Formate/nitrite transporter family protein</fullName>
    </submittedName>
</protein>
<evidence type="ECO:0000256" key="1">
    <source>
        <dbReference type="ARBA" id="ARBA00004141"/>
    </source>
</evidence>
<evidence type="ECO:0000313" key="9">
    <source>
        <dbReference type="EMBL" id="TRZ29138.1"/>
    </source>
</evidence>
<organism evidence="6 12">
    <name type="scientific">Enterococcus avium</name>
    <name type="common">Streptococcus avium</name>
    <dbReference type="NCBI Taxonomy" id="33945"/>
    <lineage>
        <taxon>Bacteria</taxon>
        <taxon>Bacillati</taxon>
        <taxon>Bacillota</taxon>
        <taxon>Bacilli</taxon>
        <taxon>Lactobacillales</taxon>
        <taxon>Enterococcaceae</taxon>
        <taxon>Enterococcus</taxon>
    </lineage>
</organism>
<evidence type="ECO:0000313" key="6">
    <source>
        <dbReference type="EMBL" id="MDT2402537.1"/>
    </source>
</evidence>
<keyword evidence="2 5" id="KW-0812">Transmembrane</keyword>
<dbReference type="RefSeq" id="WP_016178352.1">
    <property type="nucleotide sequence ID" value="NZ_CAAKOC010000230.1"/>
</dbReference>
<dbReference type="GO" id="GO:0015499">
    <property type="term" value="F:formate transmembrane transporter activity"/>
    <property type="evidence" value="ECO:0007669"/>
    <property type="project" value="TreeGrafter"/>
</dbReference>
<evidence type="ECO:0000256" key="3">
    <source>
        <dbReference type="ARBA" id="ARBA00022989"/>
    </source>
</evidence>
<dbReference type="EMBL" id="PDXQ01000002">
    <property type="protein sequence ID" value="TRZ29138.1"/>
    <property type="molecule type" value="Genomic_DNA"/>
</dbReference>
<comment type="caution">
    <text evidence="6">The sequence shown here is derived from an EMBL/GenBank/DDBJ whole genome shotgun (WGS) entry which is preliminary data.</text>
</comment>
<dbReference type="Proteomes" id="UP001260773">
    <property type="component" value="Unassembled WGS sequence"/>
</dbReference>
<dbReference type="PANTHER" id="PTHR30520:SF8">
    <property type="entry name" value="NITRITE TRANSPORTER NIRC"/>
    <property type="match status" value="1"/>
</dbReference>
<dbReference type="EMBL" id="RYZS01000002">
    <property type="protein sequence ID" value="RVU92961.1"/>
    <property type="molecule type" value="Genomic_DNA"/>
</dbReference>
<proteinExistence type="predicted"/>
<dbReference type="GO" id="GO:0005886">
    <property type="term" value="C:plasma membrane"/>
    <property type="evidence" value="ECO:0007669"/>
    <property type="project" value="TreeGrafter"/>
</dbReference>
<dbReference type="Proteomes" id="UP000316316">
    <property type="component" value="Unassembled WGS sequence"/>
</dbReference>
<gene>
    <name evidence="9" type="ORF">AUF17_20860</name>
    <name evidence="8" type="ORF">EK398_21075</name>
    <name evidence="6" type="ORF">P7D43_09140</name>
    <name evidence="7" type="ORF">P7D79_14280</name>
</gene>
<feature type="transmembrane region" description="Helical" evidence="5">
    <location>
        <begin position="209"/>
        <end position="234"/>
    </location>
</feature>
<dbReference type="Proteomes" id="UP001264335">
    <property type="component" value="Unassembled WGS sequence"/>
</dbReference>
<reference evidence="6 13" key="3">
    <citation type="submission" date="2023-03" db="EMBL/GenBank/DDBJ databases">
        <authorList>
            <person name="Shen W."/>
            <person name="Cai J."/>
        </authorList>
    </citation>
    <scope>NUCLEOTIDE SEQUENCE</scope>
    <source>
        <strain evidence="6">P33-2</strain>
        <strain evidence="7 13">Y2</strain>
    </source>
</reference>
<dbReference type="PANTHER" id="PTHR30520">
    <property type="entry name" value="FORMATE TRANSPORTER-RELATED"/>
    <property type="match status" value="1"/>
</dbReference>
<evidence type="ECO:0000313" key="12">
    <source>
        <dbReference type="Proteomes" id="UP001260773"/>
    </source>
</evidence>
<evidence type="ECO:0000256" key="2">
    <source>
        <dbReference type="ARBA" id="ARBA00022692"/>
    </source>
</evidence>
<feature type="transmembrane region" description="Helical" evidence="5">
    <location>
        <begin position="49"/>
        <end position="72"/>
    </location>
</feature>
<feature type="transmembrane region" description="Helical" evidence="5">
    <location>
        <begin position="84"/>
        <end position="104"/>
    </location>
</feature>
<dbReference type="InterPro" id="IPR000292">
    <property type="entry name" value="For/NO2_transpt"/>
</dbReference>
<evidence type="ECO:0000313" key="7">
    <source>
        <dbReference type="EMBL" id="MDT2515389.1"/>
    </source>
</evidence>
<evidence type="ECO:0000313" key="8">
    <source>
        <dbReference type="EMBL" id="RVU92961.1"/>
    </source>
</evidence>
<dbReference type="GeneID" id="69570885"/>
<dbReference type="Gene3D" id="1.20.1080.10">
    <property type="entry name" value="Glycerol uptake facilitator protein"/>
    <property type="match status" value="1"/>
</dbReference>
<dbReference type="EMBL" id="JARPWH010000025">
    <property type="protein sequence ID" value="MDT2402537.1"/>
    <property type="molecule type" value="Genomic_DNA"/>
</dbReference>
<evidence type="ECO:0000256" key="4">
    <source>
        <dbReference type="ARBA" id="ARBA00023136"/>
    </source>
</evidence>
<dbReference type="Proteomes" id="UP000288388">
    <property type="component" value="Unassembled WGS sequence"/>
</dbReference>
<name>A0A2N8PS12_ENTAV</name>
<evidence type="ECO:0000256" key="5">
    <source>
        <dbReference type="SAM" id="Phobius"/>
    </source>
</evidence>
<keyword evidence="4 5" id="KW-0472">Membrane</keyword>
<dbReference type="EMBL" id="JARPWY010000042">
    <property type="protein sequence ID" value="MDT2515389.1"/>
    <property type="molecule type" value="Genomic_DNA"/>
</dbReference>
<dbReference type="InterPro" id="IPR023271">
    <property type="entry name" value="Aquaporin-like"/>
</dbReference>
<dbReference type="Pfam" id="PF01226">
    <property type="entry name" value="Form_Nir_trans"/>
    <property type="match status" value="1"/>
</dbReference>
<evidence type="ECO:0000313" key="11">
    <source>
        <dbReference type="Proteomes" id="UP000316316"/>
    </source>
</evidence>
<dbReference type="AlphaFoldDB" id="A0A2N8PS12"/>
<feature type="transmembrane region" description="Helical" evidence="5">
    <location>
        <begin position="178"/>
        <end position="197"/>
    </location>
</feature>
<sequence>MKSDLFMEIEETPVTESEKHVKTKSGLMSQLEYSISKKIDLFNSSLPRYAVRSMFACLFLALGTAIAFYIAIRMQEAIPGLEKMAYAFMFSWSLVMILFMNAELGTSNMLYTTIGVYKKKMSVSFAIKLLFTCILFNLIGGVLCGYLLSLTAPFGHLEPDNYMFTGIASKLTKSTSQILVEGMFANIVVNTAVLVSLRMKDDAAKVMAIIFIIFIFAFLGFEHVIANFPAFSLAYFASHGTIAEMTAGNVVHNLFFTLIGNFIGGGLVMGLGYAWLNKTDSKYVD</sequence>
<accession>A0A2N8PS12</accession>
<feature type="transmembrane region" description="Helical" evidence="5">
    <location>
        <begin position="125"/>
        <end position="148"/>
    </location>
</feature>
<evidence type="ECO:0000313" key="13">
    <source>
        <dbReference type="Proteomes" id="UP001264335"/>
    </source>
</evidence>
<evidence type="ECO:0000313" key="10">
    <source>
        <dbReference type="Proteomes" id="UP000288388"/>
    </source>
</evidence>
<feature type="transmembrane region" description="Helical" evidence="5">
    <location>
        <begin position="254"/>
        <end position="276"/>
    </location>
</feature>
<comment type="subcellular location">
    <subcellularLocation>
        <location evidence="1">Membrane</location>
        <topology evidence="1">Multi-pass membrane protein</topology>
    </subcellularLocation>
</comment>
<reference evidence="9 11" key="1">
    <citation type="submission" date="2017-10" db="EMBL/GenBank/DDBJ databases">
        <title>FDA dAtabase for Regulatory Grade micrObial Sequences (FDA-ARGOS): Supporting development and validation of Infectious Disease Dx tests.</title>
        <authorList>
            <person name="Campos J."/>
            <person name="Goldberg B."/>
            <person name="Tallon L.J."/>
            <person name="Sadzewicz L."/>
            <person name="Sengamalay N."/>
            <person name="Ott S."/>
            <person name="Godinez A."/>
            <person name="Nagaraj S."/>
            <person name="Vyas G."/>
            <person name="Aluvathingal J."/>
            <person name="Nadendla S."/>
            <person name="Geyer C."/>
            <person name="Nandy P."/>
            <person name="Hobson J."/>
            <person name="Sichtig H."/>
        </authorList>
    </citation>
    <scope>NUCLEOTIDE SEQUENCE [LARGE SCALE GENOMIC DNA]</scope>
    <source>
        <strain evidence="9 11">FDAARGOS_185</strain>
    </source>
</reference>
<reference evidence="8 10" key="2">
    <citation type="submission" date="2018-12" db="EMBL/GenBank/DDBJ databases">
        <title>A novel vanA-carrying plasmid in a clinical isolate of Enterococcus avium.</title>
        <authorList>
            <person name="Bernasconi O.J."/>
            <person name="Luzzaro F."/>
            <person name="Endimiani A."/>
        </authorList>
    </citation>
    <scope>NUCLEOTIDE SEQUENCE [LARGE SCALE GENOMIC DNA]</scope>
    <source>
        <strain evidence="8 10">LC0559/18</strain>
    </source>
</reference>